<protein>
    <recommendedName>
        <fullName evidence="1">Restriction system protein Mrr-like N-terminal domain-containing protein</fullName>
    </recommendedName>
</protein>
<dbReference type="EMBL" id="QWGB01000014">
    <property type="protein sequence ID" value="RIJ20544.1"/>
    <property type="molecule type" value="Genomic_DNA"/>
</dbReference>
<dbReference type="InterPro" id="IPR025745">
    <property type="entry name" value="Mrr-like_N_dom"/>
</dbReference>
<reference evidence="2 3" key="1">
    <citation type="submission" date="2018-08" db="EMBL/GenBank/DDBJ databases">
        <title>Henriciella mobilis sp. nov., isolated from seawater.</title>
        <authorList>
            <person name="Cheng H."/>
            <person name="Wu Y.-H."/>
            <person name="Xu X.-W."/>
            <person name="Guo L.-L."/>
        </authorList>
    </citation>
    <scope>NUCLEOTIDE SEQUENCE [LARGE SCALE GENOMIC DNA]</scope>
    <source>
        <strain evidence="2 3">CCUG66934</strain>
    </source>
</reference>
<gene>
    <name evidence="2" type="ORF">D1224_15655</name>
</gene>
<sequence length="170" mass="19968">MPDYQTLMRPVLHYAREGEVRINDAVDKIADEFELSPEEREELLPSGRQTVIYNRTQWAKTYLKQAGLVRATRRAHYELTDRGREALDQSAQLTNRHCLKQFAEFQDFQSRSRSEEDVAEQTAEPLAGTLDETLQRAHRLINESLQRTYNIGCRDEEVLYLKKVDEDFFE</sequence>
<accession>A0A399QQI4</accession>
<keyword evidence="3" id="KW-1185">Reference proteome</keyword>
<dbReference type="Proteomes" id="UP000265431">
    <property type="component" value="Unassembled WGS sequence"/>
</dbReference>
<comment type="caution">
    <text evidence="2">The sequence shown here is derived from an EMBL/GenBank/DDBJ whole genome shotgun (WGS) entry which is preliminary data.</text>
</comment>
<dbReference type="Pfam" id="PF14338">
    <property type="entry name" value="Mrr_N"/>
    <property type="match status" value="1"/>
</dbReference>
<dbReference type="AlphaFoldDB" id="A0A399QQI4"/>
<dbReference type="InterPro" id="IPR036388">
    <property type="entry name" value="WH-like_DNA-bd_sf"/>
</dbReference>
<dbReference type="RefSeq" id="WP_119380861.1">
    <property type="nucleotide sequence ID" value="NZ_QWGB01000014.1"/>
</dbReference>
<evidence type="ECO:0000313" key="2">
    <source>
        <dbReference type="EMBL" id="RIJ20544.1"/>
    </source>
</evidence>
<proteinExistence type="predicted"/>
<dbReference type="Gene3D" id="1.10.10.10">
    <property type="entry name" value="Winged helix-like DNA-binding domain superfamily/Winged helix DNA-binding domain"/>
    <property type="match status" value="1"/>
</dbReference>
<feature type="domain" description="Restriction system protein Mrr-like N-terminal" evidence="1">
    <location>
        <begin position="4"/>
        <end position="88"/>
    </location>
</feature>
<name>A0A399QQI4_9PROT</name>
<evidence type="ECO:0000259" key="1">
    <source>
        <dbReference type="Pfam" id="PF14338"/>
    </source>
</evidence>
<organism evidence="2 3">
    <name type="scientific">Henriciella barbarensis</name>
    <dbReference type="NCBI Taxonomy" id="86342"/>
    <lineage>
        <taxon>Bacteria</taxon>
        <taxon>Pseudomonadati</taxon>
        <taxon>Pseudomonadota</taxon>
        <taxon>Alphaproteobacteria</taxon>
        <taxon>Hyphomonadales</taxon>
        <taxon>Hyphomonadaceae</taxon>
        <taxon>Henriciella</taxon>
    </lineage>
</organism>
<evidence type="ECO:0000313" key="3">
    <source>
        <dbReference type="Proteomes" id="UP000265431"/>
    </source>
</evidence>
<dbReference type="OrthoDB" id="9803736at2"/>